<dbReference type="RefSeq" id="WP_105302371.1">
    <property type="nucleotide sequence ID" value="NZ_VUMN01000012.1"/>
</dbReference>
<dbReference type="PANTHER" id="PTHR37817">
    <property type="entry name" value="N-ACETYLTRANSFERASE EIS"/>
    <property type="match status" value="1"/>
</dbReference>
<reference evidence="2 3" key="1">
    <citation type="submission" date="2019-08" db="EMBL/GenBank/DDBJ databases">
        <title>In-depth cultivation of the pig gut microbiome towards novel bacterial diversity and tailored functional studies.</title>
        <authorList>
            <person name="Wylensek D."/>
            <person name="Hitch T.C.A."/>
            <person name="Clavel T."/>
        </authorList>
    </citation>
    <scope>NUCLEOTIDE SEQUENCE [LARGE SCALE GENOMIC DNA]</scope>
    <source>
        <strain evidence="2 3">Oil+RF-744-GAM-WT-6</strain>
    </source>
</reference>
<evidence type="ECO:0000313" key="2">
    <source>
        <dbReference type="EMBL" id="MSS58515.1"/>
    </source>
</evidence>
<accession>A0A7X2NSA5</accession>
<dbReference type="InterPro" id="IPR016181">
    <property type="entry name" value="Acyl_CoA_acyltransferase"/>
</dbReference>
<dbReference type="Proteomes" id="UP000461880">
    <property type="component" value="Unassembled WGS sequence"/>
</dbReference>
<gene>
    <name evidence="2" type="ORF">FYJ51_06310</name>
</gene>
<feature type="domain" description="N-acetyltransferase" evidence="1">
    <location>
        <begin position="1"/>
        <end position="142"/>
    </location>
</feature>
<keyword evidence="3" id="KW-1185">Reference proteome</keyword>
<dbReference type="CDD" id="cd04301">
    <property type="entry name" value="NAT_SF"/>
    <property type="match status" value="1"/>
</dbReference>
<dbReference type="GO" id="GO:0030649">
    <property type="term" value="P:aminoglycoside antibiotic catabolic process"/>
    <property type="evidence" value="ECO:0007669"/>
    <property type="project" value="TreeGrafter"/>
</dbReference>
<keyword evidence="2" id="KW-0808">Transferase</keyword>
<dbReference type="SUPFAM" id="SSF55729">
    <property type="entry name" value="Acyl-CoA N-acyltransferases (Nat)"/>
    <property type="match status" value="1"/>
</dbReference>
<dbReference type="PANTHER" id="PTHR37817:SF1">
    <property type="entry name" value="N-ACETYLTRANSFERASE EIS"/>
    <property type="match status" value="1"/>
</dbReference>
<dbReference type="Pfam" id="PF13527">
    <property type="entry name" value="Acetyltransf_9"/>
    <property type="match status" value="1"/>
</dbReference>
<name>A0A7X2NSA5_9FIRM</name>
<evidence type="ECO:0000259" key="1">
    <source>
        <dbReference type="PROSITE" id="PS51186"/>
    </source>
</evidence>
<sequence length="304" mass="34739">MIEQGNPSLTGGIRDCWKKSFTLEDPRFTDYFFRNVFRPEYAYADVENGRVAGSVMRIPHAVIFNGRVLQESMISRACTLPDFRNQGIMHDLMETVIDACSHTELITLMPADQNKNGSQWGFEPVAWRTDYLLTREDVKRITNFGCAFEPSPLDMLRVYSAYIRRFNGFYARDLEYFVRYKKEINARGGKIVAYYDARNVIQGYAAILIRGREAVVEECVYLNSIALNKVLNAALQERSSVHLHTSKAENLSSLFPNAAHEDYPSTLARLNDPELFSRLFNADVKTVQDAFALSRKPLNLSESM</sequence>
<dbReference type="InterPro" id="IPR000182">
    <property type="entry name" value="GNAT_dom"/>
</dbReference>
<dbReference type="AlphaFoldDB" id="A0A7X2NSA5"/>
<dbReference type="InterPro" id="IPR051554">
    <property type="entry name" value="Acetyltransferase_Eis"/>
</dbReference>
<dbReference type="Gene3D" id="3.40.630.30">
    <property type="match status" value="2"/>
</dbReference>
<organism evidence="2 3">
    <name type="scientific">Stecheria intestinalis</name>
    <dbReference type="NCBI Taxonomy" id="2606630"/>
    <lineage>
        <taxon>Bacteria</taxon>
        <taxon>Bacillati</taxon>
        <taxon>Bacillota</taxon>
        <taxon>Erysipelotrichia</taxon>
        <taxon>Erysipelotrichales</taxon>
        <taxon>Erysipelotrichaceae</taxon>
        <taxon>Stecheria</taxon>
    </lineage>
</organism>
<dbReference type="GO" id="GO:0034069">
    <property type="term" value="F:aminoglycoside N-acetyltransferase activity"/>
    <property type="evidence" value="ECO:0007669"/>
    <property type="project" value="TreeGrafter"/>
</dbReference>
<dbReference type="PROSITE" id="PS51186">
    <property type="entry name" value="GNAT"/>
    <property type="match status" value="1"/>
</dbReference>
<protein>
    <submittedName>
        <fullName evidence="2">GNAT family N-acetyltransferase</fullName>
    </submittedName>
</protein>
<proteinExistence type="predicted"/>
<dbReference type="EMBL" id="VUMN01000012">
    <property type="protein sequence ID" value="MSS58515.1"/>
    <property type="molecule type" value="Genomic_DNA"/>
</dbReference>
<evidence type="ECO:0000313" key="3">
    <source>
        <dbReference type="Proteomes" id="UP000461880"/>
    </source>
</evidence>
<comment type="caution">
    <text evidence="2">The sequence shown here is derived from an EMBL/GenBank/DDBJ whole genome shotgun (WGS) entry which is preliminary data.</text>
</comment>